<feature type="binding site" evidence="2">
    <location>
        <position position="76"/>
    </location>
    <ligand>
        <name>Mg(2+)</name>
        <dbReference type="ChEBI" id="CHEBI:18420"/>
        <label>4</label>
    </ligand>
</feature>
<feature type="binding site" evidence="2">
    <location>
        <position position="123"/>
    </location>
    <ligand>
        <name>Mg(2+)</name>
        <dbReference type="ChEBI" id="CHEBI:18420"/>
        <label>1</label>
    </ligand>
</feature>
<dbReference type="GO" id="GO:0000287">
    <property type="term" value="F:magnesium ion binding"/>
    <property type="evidence" value="ECO:0007669"/>
    <property type="project" value="UniProtKB-UniRule"/>
</dbReference>
<dbReference type="InterPro" id="IPR006283">
    <property type="entry name" value="ThiL-like"/>
</dbReference>
<keyword evidence="2 5" id="KW-0808">Transferase</keyword>
<dbReference type="InterPro" id="IPR036676">
    <property type="entry name" value="PurM-like_C_sf"/>
</dbReference>
<keyword evidence="2" id="KW-0067">ATP-binding</keyword>
<evidence type="ECO:0000256" key="2">
    <source>
        <dbReference type="HAMAP-Rule" id="MF_02128"/>
    </source>
</evidence>
<feature type="binding site" evidence="2">
    <location>
        <begin position="122"/>
        <end position="123"/>
    </location>
    <ligand>
        <name>ATP</name>
        <dbReference type="ChEBI" id="CHEBI:30616"/>
    </ligand>
</feature>
<comment type="function">
    <text evidence="2">Catalyzes the ATP-dependent phosphorylation of thiamine-monophosphate (TMP) to form thiamine-pyrophosphate (TPP), the active form of vitamin B1.</text>
</comment>
<gene>
    <name evidence="2 5" type="primary">thiL</name>
    <name evidence="5" type="ORF">EVA99_01300</name>
</gene>
<evidence type="ECO:0000256" key="1">
    <source>
        <dbReference type="ARBA" id="ARBA00022977"/>
    </source>
</evidence>
<comment type="caution">
    <text evidence="5">The sequence shown here is derived from an EMBL/GenBank/DDBJ whole genome shotgun (WGS) entry which is preliminary data.</text>
</comment>
<name>A0A520MTF3_9GAMM</name>
<dbReference type="GO" id="GO:0009229">
    <property type="term" value="P:thiamine diphosphate biosynthetic process"/>
    <property type="evidence" value="ECO:0007669"/>
    <property type="project" value="UniProtKB-UniRule"/>
</dbReference>
<proteinExistence type="inferred from homology"/>
<comment type="miscellaneous">
    <text evidence="2">Reaction mechanism of ThiL seems to utilize a direct, inline transfer of the gamma-phosphate of ATP to TMP rather than a phosphorylated enzyme intermediate.</text>
</comment>
<reference evidence="5 6" key="1">
    <citation type="submission" date="2019-02" db="EMBL/GenBank/DDBJ databases">
        <title>Prokaryotic population dynamics and viral predation in marine succession experiment using metagenomics: the confinement effect.</title>
        <authorList>
            <person name="Haro-Moreno J.M."/>
            <person name="Rodriguez-Valera F."/>
            <person name="Lopez-Perez M."/>
        </authorList>
    </citation>
    <scope>NUCLEOTIDE SEQUENCE [LARGE SCALE GENOMIC DNA]</scope>
    <source>
        <strain evidence="5">MED-G166</strain>
    </source>
</reference>
<dbReference type="InterPro" id="IPR036921">
    <property type="entry name" value="PurM-like_N_sf"/>
</dbReference>
<dbReference type="PANTHER" id="PTHR30270:SF0">
    <property type="entry name" value="THIAMINE-MONOPHOSPHATE KINASE"/>
    <property type="match status" value="1"/>
</dbReference>
<dbReference type="Gene3D" id="3.30.1330.10">
    <property type="entry name" value="PurM-like, N-terminal domain"/>
    <property type="match status" value="1"/>
</dbReference>
<organism evidence="5 6">
    <name type="scientific">SAR86 cluster bacterium</name>
    <dbReference type="NCBI Taxonomy" id="2030880"/>
    <lineage>
        <taxon>Bacteria</taxon>
        <taxon>Pseudomonadati</taxon>
        <taxon>Pseudomonadota</taxon>
        <taxon>Gammaproteobacteria</taxon>
        <taxon>SAR86 cluster</taxon>
    </lineage>
</organism>
<feature type="binding site" evidence="2">
    <location>
        <position position="48"/>
    </location>
    <ligand>
        <name>Mg(2+)</name>
        <dbReference type="ChEBI" id="CHEBI:18420"/>
        <label>2</label>
    </ligand>
</feature>
<feature type="binding site" evidence="2">
    <location>
        <position position="76"/>
    </location>
    <ligand>
        <name>Mg(2+)</name>
        <dbReference type="ChEBI" id="CHEBI:18420"/>
        <label>3</label>
    </ligand>
</feature>
<dbReference type="UniPathway" id="UPA00060">
    <property type="reaction ID" value="UER00142"/>
</dbReference>
<keyword evidence="2" id="KW-0460">Magnesium</keyword>
<feature type="binding site" evidence="2">
    <location>
        <position position="33"/>
    </location>
    <ligand>
        <name>Mg(2+)</name>
        <dbReference type="ChEBI" id="CHEBI:18420"/>
        <label>3</label>
    </ligand>
</feature>
<feature type="binding site" evidence="2">
    <location>
        <position position="205"/>
    </location>
    <ligand>
        <name>Mg(2+)</name>
        <dbReference type="ChEBI" id="CHEBI:18420"/>
        <label>3</label>
    </ligand>
</feature>
<comment type="similarity">
    <text evidence="2">Belongs to the thiamine-monophosphate kinase family.</text>
</comment>
<feature type="binding site" evidence="2">
    <location>
        <position position="33"/>
    </location>
    <ligand>
        <name>Mg(2+)</name>
        <dbReference type="ChEBI" id="CHEBI:18420"/>
        <label>4</label>
    </ligand>
</feature>
<dbReference type="PIRSF" id="PIRSF005303">
    <property type="entry name" value="Thiam_monoph_kin"/>
    <property type="match status" value="1"/>
</dbReference>
<dbReference type="InterPro" id="IPR010918">
    <property type="entry name" value="PurM-like_C_dom"/>
</dbReference>
<dbReference type="EMBL" id="SHBL01000006">
    <property type="protein sequence ID" value="RZO24505.1"/>
    <property type="molecule type" value="Genomic_DNA"/>
</dbReference>
<feature type="binding site" evidence="2">
    <location>
        <position position="297"/>
    </location>
    <ligand>
        <name>substrate</name>
    </ligand>
</feature>
<dbReference type="InterPro" id="IPR016188">
    <property type="entry name" value="PurM-like_N"/>
</dbReference>
<dbReference type="SUPFAM" id="SSF56042">
    <property type="entry name" value="PurM C-terminal domain-like"/>
    <property type="match status" value="1"/>
</dbReference>
<dbReference type="SUPFAM" id="SSF55326">
    <property type="entry name" value="PurM N-terminal domain-like"/>
    <property type="match status" value="1"/>
</dbReference>
<dbReference type="Pfam" id="PF02769">
    <property type="entry name" value="AIRS_C"/>
    <property type="match status" value="1"/>
</dbReference>
<feature type="binding site" evidence="2">
    <location>
        <position position="55"/>
    </location>
    <ligand>
        <name>substrate</name>
    </ligand>
</feature>
<dbReference type="GO" id="GO:0009030">
    <property type="term" value="F:thiamine-phosphate kinase activity"/>
    <property type="evidence" value="ECO:0007669"/>
    <property type="project" value="UniProtKB-UniRule"/>
</dbReference>
<dbReference type="Proteomes" id="UP000320146">
    <property type="component" value="Unassembled WGS sequence"/>
</dbReference>
<sequence>MPFLVNKEEYFLEKYIKPCTEVSELFPQEIGDDCAVIRSSSDLLVSTDSSIEGVHFPANLNPYYIAYRSIAIAASDILAMGSYPDGYLLSISHPQPSDEWFNDFSKGILEFNKTHDTKLVGGDLSKGELNICVTVFGRAMQNIIKRSDAKENDNIYISNKLGLGAAGHKSFLKDNLSMPNQYMKPQLISKEVIFELNTFINSAIDVSDGLLLDLKRICKLSGKGAELLVSKKLIFNDYEDLIAGDDYVLLFTANDNNDEQITALLPQSKMIGKITKEKKLQVNDLDGKEINFDTFGWDSFKT</sequence>
<evidence type="ECO:0000259" key="4">
    <source>
        <dbReference type="Pfam" id="PF02769"/>
    </source>
</evidence>
<feature type="binding site" evidence="2">
    <location>
        <position position="208"/>
    </location>
    <ligand>
        <name>Mg(2+)</name>
        <dbReference type="ChEBI" id="CHEBI:18420"/>
        <label>5</label>
    </ligand>
</feature>
<keyword evidence="2 5" id="KW-0418">Kinase</keyword>
<accession>A0A520MTF3</accession>
<comment type="pathway">
    <text evidence="2">Cofactor biosynthesis; thiamine diphosphate biosynthesis; thiamine diphosphate from thiamine phosphate: step 1/1.</text>
</comment>
<feature type="binding site" evidence="2">
    <location>
        <position position="76"/>
    </location>
    <ligand>
        <name>Mg(2+)</name>
        <dbReference type="ChEBI" id="CHEBI:18420"/>
        <label>2</label>
    </ligand>
</feature>
<protein>
    <recommendedName>
        <fullName evidence="2">Thiamine-monophosphate kinase</fullName>
        <shortName evidence="2">TMP kinase</shortName>
        <shortName evidence="2">Thiamine-phosphate kinase</shortName>
        <ecNumber evidence="2">2.7.4.16</ecNumber>
    </recommendedName>
</protein>
<feature type="binding site" evidence="2">
    <location>
        <position position="245"/>
    </location>
    <ligand>
        <name>substrate</name>
    </ligand>
</feature>
<keyword evidence="1 2" id="KW-0784">Thiamine biosynthesis</keyword>
<feature type="domain" description="PurM-like N-terminal" evidence="3">
    <location>
        <begin position="31"/>
        <end position="138"/>
    </location>
</feature>
<evidence type="ECO:0000313" key="5">
    <source>
        <dbReference type="EMBL" id="RZO24505.1"/>
    </source>
</evidence>
<feature type="binding site" evidence="2">
    <location>
        <position position="47"/>
    </location>
    <ligand>
        <name>Mg(2+)</name>
        <dbReference type="ChEBI" id="CHEBI:18420"/>
        <label>1</label>
    </ligand>
</feature>
<dbReference type="AlphaFoldDB" id="A0A520MTF3"/>
<dbReference type="PANTHER" id="PTHR30270">
    <property type="entry name" value="THIAMINE-MONOPHOSPHATE KINASE"/>
    <property type="match status" value="1"/>
</dbReference>
<feature type="binding site" evidence="2">
    <location>
        <position position="207"/>
    </location>
    <ligand>
        <name>ATP</name>
        <dbReference type="ChEBI" id="CHEBI:30616"/>
    </ligand>
</feature>
<dbReference type="Pfam" id="PF00586">
    <property type="entry name" value="AIRS"/>
    <property type="match status" value="1"/>
</dbReference>
<dbReference type="HAMAP" id="MF_02128">
    <property type="entry name" value="TMP_kinase"/>
    <property type="match status" value="1"/>
</dbReference>
<comment type="caution">
    <text evidence="2">Lacks conserved residue(s) required for the propagation of feature annotation.</text>
</comment>
<dbReference type="EC" id="2.7.4.16" evidence="2"/>
<dbReference type="CDD" id="cd02194">
    <property type="entry name" value="ThiL"/>
    <property type="match status" value="1"/>
</dbReference>
<dbReference type="GO" id="GO:0005524">
    <property type="term" value="F:ATP binding"/>
    <property type="evidence" value="ECO:0007669"/>
    <property type="project" value="UniProtKB-UniRule"/>
</dbReference>
<feature type="domain" description="PurM-like C-terminal" evidence="4">
    <location>
        <begin position="151"/>
        <end position="282"/>
    </location>
</feature>
<evidence type="ECO:0000313" key="6">
    <source>
        <dbReference type="Proteomes" id="UP000320146"/>
    </source>
</evidence>
<feature type="binding site" evidence="2">
    <location>
        <position position="46"/>
    </location>
    <ligand>
        <name>Mg(2+)</name>
        <dbReference type="ChEBI" id="CHEBI:18420"/>
        <label>4</label>
    </ligand>
</feature>
<evidence type="ECO:0000259" key="3">
    <source>
        <dbReference type="Pfam" id="PF00586"/>
    </source>
</evidence>
<feature type="binding site" evidence="2">
    <location>
        <position position="48"/>
    </location>
    <ligand>
        <name>Mg(2+)</name>
        <dbReference type="ChEBI" id="CHEBI:18420"/>
        <label>1</label>
    </ligand>
</feature>
<comment type="catalytic activity">
    <reaction evidence="2">
        <text>thiamine phosphate + ATP = thiamine diphosphate + ADP</text>
        <dbReference type="Rhea" id="RHEA:15913"/>
        <dbReference type="ChEBI" id="CHEBI:30616"/>
        <dbReference type="ChEBI" id="CHEBI:37575"/>
        <dbReference type="ChEBI" id="CHEBI:58937"/>
        <dbReference type="ChEBI" id="CHEBI:456216"/>
        <dbReference type="EC" id="2.7.4.16"/>
    </reaction>
</comment>
<keyword evidence="2" id="KW-0547">Nucleotide-binding</keyword>
<dbReference type="GO" id="GO:0009228">
    <property type="term" value="P:thiamine biosynthetic process"/>
    <property type="evidence" value="ECO:0007669"/>
    <property type="project" value="UniProtKB-KW"/>
</dbReference>
<feature type="binding site" evidence="2">
    <location>
        <position position="146"/>
    </location>
    <ligand>
        <name>ATP</name>
        <dbReference type="ChEBI" id="CHEBI:30616"/>
    </ligand>
</feature>
<dbReference type="Gene3D" id="3.90.650.10">
    <property type="entry name" value="PurM-like C-terminal domain"/>
    <property type="match status" value="1"/>
</dbReference>
<keyword evidence="2" id="KW-0479">Metal-binding</keyword>
<dbReference type="NCBIfam" id="TIGR01379">
    <property type="entry name" value="thiL"/>
    <property type="match status" value="1"/>
</dbReference>